<organism evidence="2 3">
    <name type="scientific">Tulasnella calospora MUT 4182</name>
    <dbReference type="NCBI Taxonomy" id="1051891"/>
    <lineage>
        <taxon>Eukaryota</taxon>
        <taxon>Fungi</taxon>
        <taxon>Dikarya</taxon>
        <taxon>Basidiomycota</taxon>
        <taxon>Agaricomycotina</taxon>
        <taxon>Agaricomycetes</taxon>
        <taxon>Cantharellales</taxon>
        <taxon>Tulasnellaceae</taxon>
        <taxon>Tulasnella</taxon>
    </lineage>
</organism>
<feature type="compositionally biased region" description="Low complexity" evidence="1">
    <location>
        <begin position="259"/>
        <end position="279"/>
    </location>
</feature>
<feature type="compositionally biased region" description="Polar residues" evidence="1">
    <location>
        <begin position="280"/>
        <end position="303"/>
    </location>
</feature>
<keyword evidence="3" id="KW-1185">Reference proteome</keyword>
<reference evidence="3" key="2">
    <citation type="submission" date="2015-01" db="EMBL/GenBank/DDBJ databases">
        <title>Evolutionary Origins and Diversification of the Mycorrhizal Mutualists.</title>
        <authorList>
            <consortium name="DOE Joint Genome Institute"/>
            <consortium name="Mycorrhizal Genomics Consortium"/>
            <person name="Kohler A."/>
            <person name="Kuo A."/>
            <person name="Nagy L.G."/>
            <person name="Floudas D."/>
            <person name="Copeland A."/>
            <person name="Barry K.W."/>
            <person name="Cichocki N."/>
            <person name="Veneault-Fourrey C."/>
            <person name="LaButti K."/>
            <person name="Lindquist E.A."/>
            <person name="Lipzen A."/>
            <person name="Lundell T."/>
            <person name="Morin E."/>
            <person name="Murat C."/>
            <person name="Riley R."/>
            <person name="Ohm R."/>
            <person name="Sun H."/>
            <person name="Tunlid A."/>
            <person name="Henrissat B."/>
            <person name="Grigoriev I.V."/>
            <person name="Hibbett D.S."/>
            <person name="Martin F."/>
        </authorList>
    </citation>
    <scope>NUCLEOTIDE SEQUENCE [LARGE SCALE GENOMIC DNA]</scope>
    <source>
        <strain evidence="3">MUT 4182</strain>
    </source>
</reference>
<feature type="region of interest" description="Disordered" evidence="1">
    <location>
        <begin position="218"/>
        <end position="303"/>
    </location>
</feature>
<sequence>MSTSQSCLISGIFCLANGKRIAVPSKKSTFSLFFTFYDSDILGLDEISHPAEIRIYSSSTGPSVLPDDTLIYLVGRLAFSAPPAEINASRPSQNDLPPAHIDVIFHAAFPGDPSDPSYDSRIPLFPPFVFSIGHVRSTAQLLGDGALRAFPMATSEWVRDAAQPFIVSAAFDTSNPRWTNAPTPLPNTAVQVVGPFSHITSDSTFGIRIEHITLNLSRLNAPQGPPSNTPDNQDGDEGGSPRKRSRFRGSRPAIPQSPASNSTSNAGQASSSASSAATARYSNQAAGPSRSSLSATSPVTPTPSRQAAALSFITPAVPRIGSGNLVDTSDVISVESPMSVGSHISPSSHHLASPAATLGSSASTSTAMSVDGPATAAGRTTRRRGARGAAQTDSNLAHPNVENAGLPPLRSFSGVLPRTPVTTGGIVINEPNAGMSARRRGKQPAREENVD</sequence>
<evidence type="ECO:0000313" key="2">
    <source>
        <dbReference type="EMBL" id="KIO23673.1"/>
    </source>
</evidence>
<dbReference type="EMBL" id="KN823079">
    <property type="protein sequence ID" value="KIO23673.1"/>
    <property type="molecule type" value="Genomic_DNA"/>
</dbReference>
<dbReference type="Proteomes" id="UP000054248">
    <property type="component" value="Unassembled WGS sequence"/>
</dbReference>
<evidence type="ECO:0000256" key="1">
    <source>
        <dbReference type="SAM" id="MobiDB-lite"/>
    </source>
</evidence>
<proteinExistence type="predicted"/>
<feature type="compositionally biased region" description="Low complexity" evidence="1">
    <location>
        <begin position="342"/>
        <end position="379"/>
    </location>
</feature>
<accession>A0A0C3KQJ5</accession>
<dbReference type="AlphaFoldDB" id="A0A0C3KQJ5"/>
<evidence type="ECO:0000313" key="3">
    <source>
        <dbReference type="Proteomes" id="UP000054248"/>
    </source>
</evidence>
<reference evidence="2 3" key="1">
    <citation type="submission" date="2014-04" db="EMBL/GenBank/DDBJ databases">
        <authorList>
            <consortium name="DOE Joint Genome Institute"/>
            <person name="Kuo A."/>
            <person name="Girlanda M."/>
            <person name="Perotto S."/>
            <person name="Kohler A."/>
            <person name="Nagy L.G."/>
            <person name="Floudas D."/>
            <person name="Copeland A."/>
            <person name="Barry K.W."/>
            <person name="Cichocki N."/>
            <person name="Veneault-Fourrey C."/>
            <person name="LaButti K."/>
            <person name="Lindquist E.A."/>
            <person name="Lipzen A."/>
            <person name="Lundell T."/>
            <person name="Morin E."/>
            <person name="Murat C."/>
            <person name="Sun H."/>
            <person name="Tunlid A."/>
            <person name="Henrissat B."/>
            <person name="Grigoriev I.V."/>
            <person name="Hibbett D.S."/>
            <person name="Martin F."/>
            <person name="Nordberg H.P."/>
            <person name="Cantor M.N."/>
            <person name="Hua S.X."/>
        </authorList>
    </citation>
    <scope>NUCLEOTIDE SEQUENCE [LARGE SCALE GENOMIC DNA]</scope>
    <source>
        <strain evidence="2 3">MUT 4182</strain>
    </source>
</reference>
<dbReference type="HOGENOM" id="CLU_607189_0_0_1"/>
<feature type="region of interest" description="Disordered" evidence="1">
    <location>
        <begin position="338"/>
        <end position="451"/>
    </location>
</feature>
<gene>
    <name evidence="2" type="ORF">M407DRAFT_26875</name>
</gene>
<name>A0A0C3KQJ5_9AGAM</name>
<dbReference type="OrthoDB" id="3258371at2759"/>
<protein>
    <submittedName>
        <fullName evidence="2">Uncharacterized protein</fullName>
    </submittedName>
</protein>